<dbReference type="InterPro" id="IPR043993">
    <property type="entry name" value="T4SS_pilin"/>
</dbReference>
<dbReference type="AlphaFoldDB" id="A0A1F6APP5"/>
<keyword evidence="1" id="KW-0812">Transmembrane</keyword>
<dbReference type="EMBL" id="MFJR01000009">
    <property type="protein sequence ID" value="OGG26463.1"/>
    <property type="molecule type" value="Genomic_DNA"/>
</dbReference>
<comment type="caution">
    <text evidence="2">The sequence shown here is derived from an EMBL/GenBank/DDBJ whole genome shotgun (WGS) entry which is preliminary data.</text>
</comment>
<evidence type="ECO:0000313" key="2">
    <source>
        <dbReference type="EMBL" id="OGG26463.1"/>
    </source>
</evidence>
<proteinExistence type="predicted"/>
<feature type="transmembrane region" description="Helical" evidence="1">
    <location>
        <begin position="84"/>
        <end position="105"/>
    </location>
</feature>
<evidence type="ECO:0000313" key="3">
    <source>
        <dbReference type="Proteomes" id="UP000176609"/>
    </source>
</evidence>
<gene>
    <name evidence="2" type="ORF">A2960_06315</name>
</gene>
<feature type="transmembrane region" description="Helical" evidence="1">
    <location>
        <begin position="39"/>
        <end position="64"/>
    </location>
</feature>
<reference evidence="2 3" key="1">
    <citation type="journal article" date="2016" name="Nat. Commun.">
        <title>Thousands of microbial genomes shed light on interconnected biogeochemical processes in an aquifer system.</title>
        <authorList>
            <person name="Anantharaman K."/>
            <person name="Brown C.T."/>
            <person name="Hug L.A."/>
            <person name="Sharon I."/>
            <person name="Castelle C.J."/>
            <person name="Probst A.J."/>
            <person name="Thomas B.C."/>
            <person name="Singh A."/>
            <person name="Wilkins M.J."/>
            <person name="Karaoz U."/>
            <person name="Brodie E.L."/>
            <person name="Williams K.H."/>
            <person name="Hubbard S.S."/>
            <person name="Banfield J.F."/>
        </authorList>
    </citation>
    <scope>NUCLEOTIDE SEQUENCE [LARGE SCALE GENOMIC DNA]</scope>
</reference>
<organism evidence="2 3">
    <name type="scientific">Candidatus Gottesmanbacteria bacterium RIFCSPLOWO2_01_FULL_39_12b</name>
    <dbReference type="NCBI Taxonomy" id="1798388"/>
    <lineage>
        <taxon>Bacteria</taxon>
        <taxon>Candidatus Gottesmaniibacteriota</taxon>
    </lineage>
</organism>
<protein>
    <submittedName>
        <fullName evidence="2">Uncharacterized protein</fullName>
    </submittedName>
</protein>
<dbReference type="Pfam" id="PF18895">
    <property type="entry name" value="T4SS_pilin"/>
    <property type="match status" value="1"/>
</dbReference>
<accession>A0A1F6APP5</accession>
<evidence type="ECO:0000256" key="1">
    <source>
        <dbReference type="SAM" id="Phobius"/>
    </source>
</evidence>
<keyword evidence="1" id="KW-0472">Membrane</keyword>
<name>A0A1F6APP5_9BACT</name>
<keyword evidence="1" id="KW-1133">Transmembrane helix</keyword>
<sequence>MALPTTDPIGKIIAPSSIPPIGIDPVTGRLVGIIVFLNLILKLIFIAAGLWGFLNLIIAGFGFMTAGGDPKAVEKAWTRIWQTLLGLFIIVSSFLIAAVIGVVLFKDPSAILNPKL</sequence>
<dbReference type="Proteomes" id="UP000176609">
    <property type="component" value="Unassembled WGS sequence"/>
</dbReference>